<dbReference type="EMBL" id="CM009292">
    <property type="protein sequence ID" value="RQO87574.1"/>
    <property type="molecule type" value="Genomic_DNA"/>
</dbReference>
<dbReference type="InterPro" id="IPR036529">
    <property type="entry name" value="KIX_dom_sf"/>
</dbReference>
<evidence type="ECO:0000313" key="5">
    <source>
        <dbReference type="Proteomes" id="UP000006729"/>
    </source>
</evidence>
<dbReference type="STRING" id="3694.A0A3N7G4Z2"/>
<dbReference type="GO" id="GO:0031490">
    <property type="term" value="F:chromatin DNA binding"/>
    <property type="evidence" value="ECO:0000318"/>
    <property type="project" value="GO_Central"/>
</dbReference>
<dbReference type="InterPro" id="IPR044661">
    <property type="entry name" value="MED15a/b/c-like"/>
</dbReference>
<sequence length="362" mass="40800">MDTGDWRIQLQPDSWKRIVDKIMETLKRHLLFSGQEALQELKKFAIRVEEKIYTTATNQHPIVCPLKFRIKGCFSLSYCPQISLRHVSSWVSQNMQNCMASNGVQSYAGLQAAPPPVSGVTQTIPNTVVQNPNMQSIPGVSQNSVGNSMGQGIPSTMFANSQRQMPASLDSTAQTGHANGADWQEEIYQKIKVMKKTYFPEINEMYQRIAAKLQQLDSLPQQPKSEQLEKLKVFKAMLECLITFLQVSKNNITPSFKEKLGSYEKQIVSFLKPSRFRRSIPNLQLGQLPQPHVQPMQQPQSPVPQLQSHENQLNPQLQSLNVHGSIPTMQQNNMSSLQHGSLSSLSGVSMSQSITMMRDERF</sequence>
<evidence type="ECO:0000256" key="2">
    <source>
        <dbReference type="ARBA" id="ARBA00023242"/>
    </source>
</evidence>
<dbReference type="PANTHER" id="PTHR33137">
    <property type="entry name" value="MEDIATOR OF RNA POLYMERASE II TRANSCRIPTION SUBUNIT 15A-RELATED"/>
    <property type="match status" value="1"/>
</dbReference>
<evidence type="ECO:0000259" key="3">
    <source>
        <dbReference type="Pfam" id="PF16987"/>
    </source>
</evidence>
<dbReference type="InterPro" id="IPR036546">
    <property type="entry name" value="MED15_KIX"/>
</dbReference>
<evidence type="ECO:0000256" key="1">
    <source>
        <dbReference type="ARBA" id="ARBA00004123"/>
    </source>
</evidence>
<evidence type="ECO:0000313" key="4">
    <source>
        <dbReference type="EMBL" id="RQO87574.1"/>
    </source>
</evidence>
<organism evidence="4 5">
    <name type="scientific">Populus trichocarpa</name>
    <name type="common">Western balsam poplar</name>
    <name type="synonym">Populus balsamifera subsp. trichocarpa</name>
    <dbReference type="NCBI Taxonomy" id="3694"/>
    <lineage>
        <taxon>Eukaryota</taxon>
        <taxon>Viridiplantae</taxon>
        <taxon>Streptophyta</taxon>
        <taxon>Embryophyta</taxon>
        <taxon>Tracheophyta</taxon>
        <taxon>Spermatophyta</taxon>
        <taxon>Magnoliopsida</taxon>
        <taxon>eudicotyledons</taxon>
        <taxon>Gunneridae</taxon>
        <taxon>Pentapetalae</taxon>
        <taxon>rosids</taxon>
        <taxon>fabids</taxon>
        <taxon>Malpighiales</taxon>
        <taxon>Salicaceae</taxon>
        <taxon>Saliceae</taxon>
        <taxon>Populus</taxon>
    </lineage>
</organism>
<dbReference type="AlphaFoldDB" id="A0A3N7G4Z2"/>
<comment type="subcellular location">
    <subcellularLocation>
        <location evidence="1">Nucleus</location>
    </subcellularLocation>
</comment>
<proteinExistence type="predicted"/>
<dbReference type="PANTHER" id="PTHR33137:SF4">
    <property type="entry name" value="MEDIATOR OF RNA POLYMERASE II TRANSCRIPTION SUBUNIT 15A-RELATED"/>
    <property type="match status" value="1"/>
</dbReference>
<feature type="domain" description="Mediator complex subunit 15 KIX" evidence="3">
    <location>
        <begin position="3"/>
        <end position="60"/>
    </location>
</feature>
<keyword evidence="2" id="KW-0539">Nucleus</keyword>
<dbReference type="Proteomes" id="UP000006729">
    <property type="component" value="Chromosome 3"/>
</dbReference>
<protein>
    <recommendedName>
        <fullName evidence="3">Mediator complex subunit 15 KIX domain-containing protein</fullName>
    </recommendedName>
</protein>
<name>A0A3N7G4Z2_POPTR</name>
<dbReference type="Pfam" id="PF16987">
    <property type="entry name" value="KIX_2"/>
    <property type="match status" value="1"/>
</dbReference>
<reference evidence="4 5" key="1">
    <citation type="journal article" date="2006" name="Science">
        <title>The genome of black cottonwood, Populus trichocarpa (Torr. &amp; Gray).</title>
        <authorList>
            <person name="Tuskan G.A."/>
            <person name="Difazio S."/>
            <person name="Jansson S."/>
            <person name="Bohlmann J."/>
            <person name="Grigoriev I."/>
            <person name="Hellsten U."/>
            <person name="Putnam N."/>
            <person name="Ralph S."/>
            <person name="Rombauts S."/>
            <person name="Salamov A."/>
            <person name="Schein J."/>
            <person name="Sterck L."/>
            <person name="Aerts A."/>
            <person name="Bhalerao R.R."/>
            <person name="Bhalerao R.P."/>
            <person name="Blaudez D."/>
            <person name="Boerjan W."/>
            <person name="Brun A."/>
            <person name="Brunner A."/>
            <person name="Busov V."/>
            <person name="Campbell M."/>
            <person name="Carlson J."/>
            <person name="Chalot M."/>
            <person name="Chapman J."/>
            <person name="Chen G.L."/>
            <person name="Cooper D."/>
            <person name="Coutinho P.M."/>
            <person name="Couturier J."/>
            <person name="Covert S."/>
            <person name="Cronk Q."/>
            <person name="Cunningham R."/>
            <person name="Davis J."/>
            <person name="Degroeve S."/>
            <person name="Dejardin A."/>
            <person name="Depamphilis C."/>
            <person name="Detter J."/>
            <person name="Dirks B."/>
            <person name="Dubchak I."/>
            <person name="Duplessis S."/>
            <person name="Ehlting J."/>
            <person name="Ellis B."/>
            <person name="Gendler K."/>
            <person name="Goodstein D."/>
            <person name="Gribskov M."/>
            <person name="Grimwood J."/>
            <person name="Groover A."/>
            <person name="Gunter L."/>
            <person name="Hamberger B."/>
            <person name="Heinze B."/>
            <person name="Helariutta Y."/>
            <person name="Henrissat B."/>
            <person name="Holligan D."/>
            <person name="Holt R."/>
            <person name="Huang W."/>
            <person name="Islam-Faridi N."/>
            <person name="Jones S."/>
            <person name="Jones-Rhoades M."/>
            <person name="Jorgensen R."/>
            <person name="Joshi C."/>
            <person name="Kangasjarvi J."/>
            <person name="Karlsson J."/>
            <person name="Kelleher C."/>
            <person name="Kirkpatrick R."/>
            <person name="Kirst M."/>
            <person name="Kohler A."/>
            <person name="Kalluri U."/>
            <person name="Larimer F."/>
            <person name="Leebens-Mack J."/>
            <person name="Leple J.C."/>
            <person name="Locascio P."/>
            <person name="Lou Y."/>
            <person name="Lucas S."/>
            <person name="Martin F."/>
            <person name="Montanini B."/>
            <person name="Napoli C."/>
            <person name="Nelson D.R."/>
            <person name="Nelson C."/>
            <person name="Nieminen K."/>
            <person name="Nilsson O."/>
            <person name="Pereda V."/>
            <person name="Peter G."/>
            <person name="Philippe R."/>
            <person name="Pilate G."/>
            <person name="Poliakov A."/>
            <person name="Razumovskaya J."/>
            <person name="Richardson P."/>
            <person name="Rinaldi C."/>
            <person name="Ritland K."/>
            <person name="Rouze P."/>
            <person name="Ryaboy D."/>
            <person name="Schmutz J."/>
            <person name="Schrader J."/>
            <person name="Segerman B."/>
            <person name="Shin H."/>
            <person name="Siddiqui A."/>
            <person name="Sterky F."/>
            <person name="Terry A."/>
            <person name="Tsai C.J."/>
            <person name="Uberbacher E."/>
            <person name="Unneberg P."/>
            <person name="Vahala J."/>
            <person name="Wall K."/>
            <person name="Wessler S."/>
            <person name="Yang G."/>
            <person name="Yin T."/>
            <person name="Douglas C."/>
            <person name="Marra M."/>
            <person name="Sandberg G."/>
            <person name="Van de Peer Y."/>
            <person name="Rokhsar D."/>
        </authorList>
    </citation>
    <scope>NUCLEOTIDE SEQUENCE [LARGE SCALE GENOMIC DNA]</scope>
    <source>
        <strain evidence="5">cv. Nisqually</strain>
    </source>
</reference>
<accession>A0A3N7G4Z2</accession>
<keyword evidence="5" id="KW-1185">Reference proteome</keyword>
<dbReference type="GO" id="GO:0003713">
    <property type="term" value="F:transcription coactivator activity"/>
    <property type="evidence" value="ECO:0007669"/>
    <property type="project" value="InterPro"/>
</dbReference>
<dbReference type="Gene3D" id="1.10.246.20">
    <property type="entry name" value="Coactivator CBP, KIX domain"/>
    <property type="match status" value="1"/>
</dbReference>
<gene>
    <name evidence="4" type="ORF">POPTR_003G013000</name>
</gene>
<dbReference type="GO" id="GO:0005634">
    <property type="term" value="C:nucleus"/>
    <property type="evidence" value="ECO:0007669"/>
    <property type="project" value="UniProtKB-SubCell"/>
</dbReference>
<dbReference type="InParanoid" id="A0A3N7G4Z2"/>